<name>A0A3D8HHX7_9BACT</name>
<dbReference type="AlphaFoldDB" id="A0A3D8HHX7"/>
<dbReference type="InterPro" id="IPR001173">
    <property type="entry name" value="Glyco_trans_2-like"/>
</dbReference>
<dbReference type="Gene3D" id="3.90.550.10">
    <property type="entry name" value="Spore Coat Polysaccharide Biosynthesis Protein SpsA, Chain A"/>
    <property type="match status" value="1"/>
</dbReference>
<keyword evidence="3" id="KW-0808">Transferase</keyword>
<dbReference type="InterPro" id="IPR029044">
    <property type="entry name" value="Nucleotide-diphossugar_trans"/>
</dbReference>
<reference evidence="3 4" key="1">
    <citation type="submission" date="2018-07" db="EMBL/GenBank/DDBJ databases">
        <title>Parabacteroides acidifaciens nov. sp., isolated from human feces.</title>
        <authorList>
            <person name="Wang Y.J."/>
        </authorList>
    </citation>
    <scope>NUCLEOTIDE SEQUENCE [LARGE SCALE GENOMIC DNA]</scope>
    <source>
        <strain evidence="3 4">426-9</strain>
    </source>
</reference>
<evidence type="ECO:0000313" key="5">
    <source>
        <dbReference type="Proteomes" id="UP000629596"/>
    </source>
</evidence>
<evidence type="ECO:0000313" key="4">
    <source>
        <dbReference type="Proteomes" id="UP000256321"/>
    </source>
</evidence>
<protein>
    <submittedName>
        <fullName evidence="3">Glycosyltransferase</fullName>
    </submittedName>
</protein>
<dbReference type="Pfam" id="PF00535">
    <property type="entry name" value="Glycos_transf_2"/>
    <property type="match status" value="1"/>
</dbReference>
<dbReference type="Proteomes" id="UP000629596">
    <property type="component" value="Unassembled WGS sequence"/>
</dbReference>
<reference evidence="2 5" key="2">
    <citation type="submission" date="2020-08" db="EMBL/GenBank/DDBJ databases">
        <title>Genome public.</title>
        <authorList>
            <person name="Liu C."/>
            <person name="Sun Q."/>
        </authorList>
    </citation>
    <scope>NUCLEOTIDE SEQUENCE [LARGE SCALE GENOMIC DNA]</scope>
    <source>
        <strain evidence="2 5">426_9</strain>
    </source>
</reference>
<dbReference type="GO" id="GO:0016758">
    <property type="term" value="F:hexosyltransferase activity"/>
    <property type="evidence" value="ECO:0007669"/>
    <property type="project" value="UniProtKB-ARBA"/>
</dbReference>
<dbReference type="RefSeq" id="WP_115498362.1">
    <property type="nucleotide sequence ID" value="NZ_JACRTI010000005.1"/>
</dbReference>
<evidence type="ECO:0000313" key="2">
    <source>
        <dbReference type="EMBL" id="MBC8600854.1"/>
    </source>
</evidence>
<dbReference type="EMBL" id="QREV01000005">
    <property type="protein sequence ID" value="RDU50576.1"/>
    <property type="molecule type" value="Genomic_DNA"/>
</dbReference>
<evidence type="ECO:0000313" key="3">
    <source>
        <dbReference type="EMBL" id="RDU50576.1"/>
    </source>
</evidence>
<dbReference type="EMBL" id="JACRTI010000005">
    <property type="protein sequence ID" value="MBC8600854.1"/>
    <property type="molecule type" value="Genomic_DNA"/>
</dbReference>
<sequence length="252" mass="28870">MQQPLFSIITITYNASRWAEQTFLNVLSQSYPHIEYIVIDGGSTDGTVDIIKRYESGFAYWVSEPDKGIYDAMNKGLQKATGDYVWFINAGDSLCTADTVQRVASLIQKRKALPDVVYGETNIVDEEGRSLGLRRLKAPRMLSWKSFRMGMLVCHQSFITKRTIAPLYDLQYRYSADFDWCIRCMKQAGVLYNTHLTLSNFLDGGTSTMQRKASLRERYAIMCKYYGTFATVLLHGWFAVRFYTAKLLKGRV</sequence>
<evidence type="ECO:0000259" key="1">
    <source>
        <dbReference type="Pfam" id="PF00535"/>
    </source>
</evidence>
<keyword evidence="5" id="KW-1185">Reference proteome</keyword>
<gene>
    <name evidence="3" type="ORF">DWU89_03925</name>
    <name evidence="2" type="ORF">H8784_03870</name>
</gene>
<dbReference type="CDD" id="cd06433">
    <property type="entry name" value="GT_2_WfgS_like"/>
    <property type="match status" value="1"/>
</dbReference>
<proteinExistence type="predicted"/>
<comment type="caution">
    <text evidence="3">The sequence shown here is derived from an EMBL/GenBank/DDBJ whole genome shotgun (WGS) entry which is preliminary data.</text>
</comment>
<dbReference type="PANTHER" id="PTHR22916">
    <property type="entry name" value="GLYCOSYLTRANSFERASE"/>
    <property type="match status" value="1"/>
</dbReference>
<accession>A0A3D8HHX7</accession>
<dbReference type="PANTHER" id="PTHR22916:SF3">
    <property type="entry name" value="UDP-GLCNAC:BETAGAL BETA-1,3-N-ACETYLGLUCOSAMINYLTRANSFERASE-LIKE PROTEIN 1"/>
    <property type="match status" value="1"/>
</dbReference>
<dbReference type="SUPFAM" id="SSF53448">
    <property type="entry name" value="Nucleotide-diphospho-sugar transferases"/>
    <property type="match status" value="1"/>
</dbReference>
<feature type="domain" description="Glycosyltransferase 2-like" evidence="1">
    <location>
        <begin position="7"/>
        <end position="139"/>
    </location>
</feature>
<organism evidence="3 4">
    <name type="scientific">Parabacteroides acidifaciens</name>
    <dbReference type="NCBI Taxonomy" id="2290935"/>
    <lineage>
        <taxon>Bacteria</taxon>
        <taxon>Pseudomonadati</taxon>
        <taxon>Bacteroidota</taxon>
        <taxon>Bacteroidia</taxon>
        <taxon>Bacteroidales</taxon>
        <taxon>Tannerellaceae</taxon>
        <taxon>Parabacteroides</taxon>
    </lineage>
</organism>
<dbReference type="Proteomes" id="UP000256321">
    <property type="component" value="Unassembled WGS sequence"/>
</dbReference>